<feature type="region of interest" description="Disordered" evidence="1">
    <location>
        <begin position="1"/>
        <end position="20"/>
    </location>
</feature>
<gene>
    <name evidence="2" type="ORF">JWJ88_00775</name>
</gene>
<dbReference type="Proteomes" id="UP000663629">
    <property type="component" value="Chromosome 1"/>
</dbReference>
<keyword evidence="3" id="KW-1185">Reference proteome</keyword>
<dbReference type="RefSeq" id="WP_205294222.1">
    <property type="nucleotide sequence ID" value="NZ_CP070368.1"/>
</dbReference>
<accession>A0ABX7JKR7</accession>
<feature type="compositionally biased region" description="Polar residues" evidence="1">
    <location>
        <begin position="10"/>
        <end position="20"/>
    </location>
</feature>
<name>A0ABX7JKR7_9RHOB</name>
<proteinExistence type="predicted"/>
<sequence length="186" mass="20616">MSPTVLRLDSFSSGSTGTHRQAVTIQREEAFQHGYEKGLGEGRELSLDALTKALADLRQKMLTDHEKESRLRKHILSTLAPVLHAIVDVLGQCSEKERLRAALTDEAARIVEHAPNQVLIVRCPSDLHPDIADCLTSARFPDVRIEHLPAELDMIELVADQGTITFRPSLVDAELKAIINDINPED</sequence>
<evidence type="ECO:0000313" key="2">
    <source>
        <dbReference type="EMBL" id="QRZ13227.1"/>
    </source>
</evidence>
<protein>
    <recommendedName>
        <fullName evidence="4">Flagellar assembly protein FliH/Type III secretion system HrpE domain-containing protein</fullName>
    </recommendedName>
</protein>
<reference evidence="2 3" key="1">
    <citation type="submission" date="2021-02" db="EMBL/GenBank/DDBJ databases">
        <title>Paracoccus methylovroum sp.nov., a new methanol and methylamine utilizing methylotrophic denitrifer.</title>
        <authorList>
            <person name="Timsy T."/>
            <person name="Behrendt U."/>
            <person name="Ulrich A."/>
            <person name="Spanner T."/>
            <person name="Foesel B.U."/>
            <person name="Horn M.A."/>
            <person name="Kolb S."/>
        </authorList>
    </citation>
    <scope>NUCLEOTIDE SEQUENCE [LARGE SCALE GENOMIC DNA]</scope>
    <source>
        <strain evidence="2 3">H4-D09</strain>
    </source>
</reference>
<evidence type="ECO:0000313" key="3">
    <source>
        <dbReference type="Proteomes" id="UP000663629"/>
    </source>
</evidence>
<evidence type="ECO:0008006" key="4">
    <source>
        <dbReference type="Google" id="ProtNLM"/>
    </source>
</evidence>
<organism evidence="2 3">
    <name type="scientific">Paracoccus methylovorus</name>
    <dbReference type="NCBI Taxonomy" id="2812658"/>
    <lineage>
        <taxon>Bacteria</taxon>
        <taxon>Pseudomonadati</taxon>
        <taxon>Pseudomonadota</taxon>
        <taxon>Alphaproteobacteria</taxon>
        <taxon>Rhodobacterales</taxon>
        <taxon>Paracoccaceae</taxon>
        <taxon>Paracoccus</taxon>
    </lineage>
</organism>
<evidence type="ECO:0000256" key="1">
    <source>
        <dbReference type="SAM" id="MobiDB-lite"/>
    </source>
</evidence>
<dbReference type="EMBL" id="CP070368">
    <property type="protein sequence ID" value="QRZ13227.1"/>
    <property type="molecule type" value="Genomic_DNA"/>
</dbReference>